<dbReference type="GO" id="GO:0009055">
    <property type="term" value="F:electron transfer activity"/>
    <property type="evidence" value="ECO:0007669"/>
    <property type="project" value="InterPro"/>
</dbReference>
<feature type="chain" id="PRO_5035926980" description="Phytocyanin domain-containing protein" evidence="1">
    <location>
        <begin position="30"/>
        <end position="184"/>
    </location>
</feature>
<dbReference type="SUPFAM" id="SSF49503">
    <property type="entry name" value="Cupredoxins"/>
    <property type="match status" value="1"/>
</dbReference>
<evidence type="ECO:0000259" key="2">
    <source>
        <dbReference type="PROSITE" id="PS51485"/>
    </source>
</evidence>
<evidence type="ECO:0000313" key="3">
    <source>
        <dbReference type="EMBL" id="KAG0583324.1"/>
    </source>
</evidence>
<evidence type="ECO:0000256" key="1">
    <source>
        <dbReference type="SAM" id="SignalP"/>
    </source>
</evidence>
<gene>
    <name evidence="3" type="ORF">KC19_3G127200</name>
</gene>
<dbReference type="EMBL" id="CM026423">
    <property type="protein sequence ID" value="KAG0583324.1"/>
    <property type="molecule type" value="Genomic_DNA"/>
</dbReference>
<keyword evidence="4" id="KW-1185">Reference proteome</keyword>
<dbReference type="InterPro" id="IPR039391">
    <property type="entry name" value="Phytocyanin-like"/>
</dbReference>
<dbReference type="Gene3D" id="2.60.40.420">
    <property type="entry name" value="Cupredoxins - blue copper proteins"/>
    <property type="match status" value="1"/>
</dbReference>
<dbReference type="Proteomes" id="UP000822688">
    <property type="component" value="Chromosome 3"/>
</dbReference>
<dbReference type="InterPro" id="IPR008972">
    <property type="entry name" value="Cupredoxin"/>
</dbReference>
<dbReference type="PROSITE" id="PS51485">
    <property type="entry name" value="PHYTOCYANIN"/>
    <property type="match status" value="1"/>
</dbReference>
<protein>
    <recommendedName>
        <fullName evidence="2">Phytocyanin domain-containing protein</fullName>
    </recommendedName>
</protein>
<feature type="domain" description="Phytocyanin" evidence="2">
    <location>
        <begin position="30"/>
        <end position="139"/>
    </location>
</feature>
<dbReference type="AlphaFoldDB" id="A0A8T0IHQ5"/>
<dbReference type="PANTHER" id="PTHR33021:SF499">
    <property type="entry name" value="OS12G0150500 PROTEIN"/>
    <property type="match status" value="1"/>
</dbReference>
<accession>A0A8T0IHQ5</accession>
<organism evidence="3 4">
    <name type="scientific">Ceratodon purpureus</name>
    <name type="common">Fire moss</name>
    <name type="synonym">Dicranum purpureum</name>
    <dbReference type="NCBI Taxonomy" id="3225"/>
    <lineage>
        <taxon>Eukaryota</taxon>
        <taxon>Viridiplantae</taxon>
        <taxon>Streptophyta</taxon>
        <taxon>Embryophyta</taxon>
        <taxon>Bryophyta</taxon>
        <taxon>Bryophytina</taxon>
        <taxon>Bryopsida</taxon>
        <taxon>Dicranidae</taxon>
        <taxon>Pseudoditrichales</taxon>
        <taxon>Ditrichaceae</taxon>
        <taxon>Ceratodon</taxon>
    </lineage>
</organism>
<evidence type="ECO:0000313" key="4">
    <source>
        <dbReference type="Proteomes" id="UP000822688"/>
    </source>
</evidence>
<dbReference type="PANTHER" id="PTHR33021">
    <property type="entry name" value="BLUE COPPER PROTEIN"/>
    <property type="match status" value="1"/>
</dbReference>
<keyword evidence="1" id="KW-0732">Signal</keyword>
<reference evidence="3" key="1">
    <citation type="submission" date="2020-06" db="EMBL/GenBank/DDBJ databases">
        <title>WGS assembly of Ceratodon purpureus strain R40.</title>
        <authorList>
            <person name="Carey S.B."/>
            <person name="Jenkins J."/>
            <person name="Shu S."/>
            <person name="Lovell J.T."/>
            <person name="Sreedasyam A."/>
            <person name="Maumus F."/>
            <person name="Tiley G.P."/>
            <person name="Fernandez-Pozo N."/>
            <person name="Barry K."/>
            <person name="Chen C."/>
            <person name="Wang M."/>
            <person name="Lipzen A."/>
            <person name="Daum C."/>
            <person name="Saski C.A."/>
            <person name="Payton A.C."/>
            <person name="Mcbreen J.C."/>
            <person name="Conrad R.E."/>
            <person name="Kollar L.M."/>
            <person name="Olsson S."/>
            <person name="Huttunen S."/>
            <person name="Landis J.B."/>
            <person name="Wickett N.J."/>
            <person name="Johnson M.G."/>
            <person name="Rensing S.A."/>
            <person name="Grimwood J."/>
            <person name="Schmutz J."/>
            <person name="Mcdaniel S.F."/>
        </authorList>
    </citation>
    <scope>NUCLEOTIDE SEQUENCE</scope>
    <source>
        <strain evidence="3">R40</strain>
    </source>
</reference>
<proteinExistence type="predicted"/>
<feature type="signal peptide" evidence="1">
    <location>
        <begin position="1"/>
        <end position="29"/>
    </location>
</feature>
<comment type="caution">
    <text evidence="3">The sequence shown here is derived from an EMBL/GenBank/DDBJ whole genome shotgun (WGS) entry which is preliminary data.</text>
</comment>
<sequence length="184" mass="19279">MSIEMWGARSSSTSLLVAVLLVAVSLAESTEIIVGGTKGWTTGFDYDSWLTSQNIQVRVGDTLVFKNPDPLTHTVAIVGDADSYQRCVLGGATQITPIPAGTNVTVTIPATLEGKTLYAVCTIPGHCTDMQKIHGTVLAALANSTAPPPGAMTPGPLANDADLNRYICWTTAILLIAACFWNSG</sequence>
<dbReference type="InterPro" id="IPR003245">
    <property type="entry name" value="Phytocyanin_dom"/>
</dbReference>
<name>A0A8T0IHQ5_CERPU</name>
<dbReference type="Pfam" id="PF02298">
    <property type="entry name" value="Cu_bind_like"/>
    <property type="match status" value="1"/>
</dbReference>
<dbReference type="GO" id="GO:0005886">
    <property type="term" value="C:plasma membrane"/>
    <property type="evidence" value="ECO:0007669"/>
    <property type="project" value="TreeGrafter"/>
</dbReference>